<sequence>MNNFFNRNARKTMIIVFTSMLIISTWFILPYYLKRAIIHQHPGIYDYEIFPNRTIEINSPQPWPVSSLYGIPIFSDEQKDSVELMKTTAFLVISNDSLVFEYYAEDEDKTNISNSFSVAKSIVGLLIGAAIDDGYIKNLHLPIEELLPDYTNLHGHGLTLEHLLTMSSGTDWDEAYSSAFSITTKAYYGNDLNALMHRISVTDSPGSSFNYRSGDTQLLATILTRKTGMTVSQYASKKLWQPVGAETPGLWSLDREYGMEKAYCCFNSNARDFARIGQLILNNGNWNGKQIIPEKYIQKSITPASHLTDRDGNPVDFYGYQWWIMQYNGEKIPYARGILGQYIFIVPSINTIIVRLGHERSDIRIGEHPIDAFTWLKTGIDLHKQIYSR</sequence>
<dbReference type="InterPro" id="IPR012338">
    <property type="entry name" value="Beta-lactam/transpept-like"/>
</dbReference>
<dbReference type="Proteomes" id="UP000191055">
    <property type="component" value="Unassembled WGS sequence"/>
</dbReference>
<protein>
    <submittedName>
        <fullName evidence="3">CubicO group peptidase, beta-lactamase class C family</fullName>
    </submittedName>
</protein>
<dbReference type="PANTHER" id="PTHR43283">
    <property type="entry name" value="BETA-LACTAMASE-RELATED"/>
    <property type="match status" value="1"/>
</dbReference>
<accession>A0A1T5HQV8</accession>
<dbReference type="InterPro" id="IPR001466">
    <property type="entry name" value="Beta-lactam-related"/>
</dbReference>
<feature type="domain" description="Beta-lactamase-related" evidence="2">
    <location>
        <begin position="89"/>
        <end position="356"/>
    </location>
</feature>
<dbReference type="RefSeq" id="WP_198314227.1">
    <property type="nucleotide sequence ID" value="NZ_CP021904.1"/>
</dbReference>
<dbReference type="SUPFAM" id="SSF56601">
    <property type="entry name" value="beta-lactamase/transpeptidase-like"/>
    <property type="match status" value="1"/>
</dbReference>
<dbReference type="EMBL" id="FUYV01000016">
    <property type="protein sequence ID" value="SKC23063.1"/>
    <property type="molecule type" value="Genomic_DNA"/>
</dbReference>
<dbReference type="STRING" id="889453.SAMN03080601_02651"/>
<keyword evidence="1" id="KW-0472">Membrane</keyword>
<evidence type="ECO:0000256" key="1">
    <source>
        <dbReference type="SAM" id="Phobius"/>
    </source>
</evidence>
<evidence type="ECO:0000313" key="3">
    <source>
        <dbReference type="EMBL" id="SKC23063.1"/>
    </source>
</evidence>
<evidence type="ECO:0000259" key="2">
    <source>
        <dbReference type="Pfam" id="PF00144"/>
    </source>
</evidence>
<evidence type="ECO:0000313" key="4">
    <source>
        <dbReference type="Proteomes" id="UP000191055"/>
    </source>
</evidence>
<organism evidence="3 4">
    <name type="scientific">Alkalitalea saponilacus</name>
    <dbReference type="NCBI Taxonomy" id="889453"/>
    <lineage>
        <taxon>Bacteria</taxon>
        <taxon>Pseudomonadati</taxon>
        <taxon>Bacteroidota</taxon>
        <taxon>Bacteroidia</taxon>
        <taxon>Marinilabiliales</taxon>
        <taxon>Marinilabiliaceae</taxon>
        <taxon>Alkalitalea</taxon>
    </lineage>
</organism>
<keyword evidence="1" id="KW-1133">Transmembrane helix</keyword>
<dbReference type="AlphaFoldDB" id="A0A1T5HQV8"/>
<keyword evidence="4" id="KW-1185">Reference proteome</keyword>
<name>A0A1T5HQV8_9BACT</name>
<feature type="transmembrane region" description="Helical" evidence="1">
    <location>
        <begin position="12"/>
        <end position="33"/>
    </location>
</feature>
<dbReference type="Gene3D" id="3.40.710.10">
    <property type="entry name" value="DD-peptidase/beta-lactamase superfamily"/>
    <property type="match status" value="1"/>
</dbReference>
<keyword evidence="1" id="KW-0812">Transmembrane</keyword>
<dbReference type="Pfam" id="PF00144">
    <property type="entry name" value="Beta-lactamase"/>
    <property type="match status" value="1"/>
</dbReference>
<gene>
    <name evidence="3" type="ORF">SAMN03080601_02651</name>
</gene>
<dbReference type="PANTHER" id="PTHR43283:SF14">
    <property type="entry name" value="BLL8153 PROTEIN"/>
    <property type="match status" value="1"/>
</dbReference>
<proteinExistence type="predicted"/>
<dbReference type="InterPro" id="IPR050789">
    <property type="entry name" value="Diverse_Enzym_Activities"/>
</dbReference>
<reference evidence="3 4" key="1">
    <citation type="submission" date="2017-02" db="EMBL/GenBank/DDBJ databases">
        <authorList>
            <person name="Peterson S.W."/>
        </authorList>
    </citation>
    <scope>NUCLEOTIDE SEQUENCE [LARGE SCALE GENOMIC DNA]</scope>
    <source>
        <strain evidence="3 4">DSM 24412</strain>
    </source>
</reference>